<keyword evidence="1" id="KW-0285">Flavoprotein</keyword>
<protein>
    <recommendedName>
        <fullName evidence="5">FAD-binding domain-containing protein</fullName>
    </recommendedName>
</protein>
<dbReference type="GO" id="GO:0071949">
    <property type="term" value="F:FAD binding"/>
    <property type="evidence" value="ECO:0007669"/>
    <property type="project" value="InterPro"/>
</dbReference>
<dbReference type="PRINTS" id="PR00420">
    <property type="entry name" value="RNGMNOXGNASE"/>
</dbReference>
<keyword evidence="7" id="KW-1185">Reference proteome</keyword>
<evidence type="ECO:0000256" key="4">
    <source>
        <dbReference type="ARBA" id="ARBA00023033"/>
    </source>
</evidence>
<dbReference type="Gene3D" id="3.50.50.60">
    <property type="entry name" value="FAD/NAD(P)-binding domain"/>
    <property type="match status" value="1"/>
</dbReference>
<dbReference type="GeneID" id="96004702"/>
<evidence type="ECO:0000256" key="3">
    <source>
        <dbReference type="ARBA" id="ARBA00023002"/>
    </source>
</evidence>
<dbReference type="RefSeq" id="XP_069231152.1">
    <property type="nucleotide sequence ID" value="XM_069371864.1"/>
</dbReference>
<evidence type="ECO:0000313" key="6">
    <source>
        <dbReference type="EMBL" id="KAL1588047.1"/>
    </source>
</evidence>
<dbReference type="EMBL" id="JAAQHG020000008">
    <property type="protein sequence ID" value="KAL1588047.1"/>
    <property type="molecule type" value="Genomic_DNA"/>
</dbReference>
<dbReference type="PANTHER" id="PTHR46972:SF1">
    <property type="entry name" value="FAD DEPENDENT OXIDOREDUCTASE DOMAIN-CONTAINING PROTEIN"/>
    <property type="match status" value="1"/>
</dbReference>
<dbReference type="SUPFAM" id="SSF51905">
    <property type="entry name" value="FAD/NAD(P)-binding domain"/>
    <property type="match status" value="1"/>
</dbReference>
<dbReference type="AlphaFoldDB" id="A0AB34KVL4"/>
<keyword evidence="2" id="KW-0274">FAD</keyword>
<feature type="domain" description="FAD-binding" evidence="5">
    <location>
        <begin position="54"/>
        <end position="224"/>
    </location>
</feature>
<dbReference type="PANTHER" id="PTHR46972">
    <property type="entry name" value="MONOOXYGENASE ASQM-RELATED"/>
    <property type="match status" value="1"/>
</dbReference>
<organism evidence="6 7">
    <name type="scientific">Cladosporium halotolerans</name>
    <dbReference type="NCBI Taxonomy" id="1052096"/>
    <lineage>
        <taxon>Eukaryota</taxon>
        <taxon>Fungi</taxon>
        <taxon>Dikarya</taxon>
        <taxon>Ascomycota</taxon>
        <taxon>Pezizomycotina</taxon>
        <taxon>Dothideomycetes</taxon>
        <taxon>Dothideomycetidae</taxon>
        <taxon>Cladosporiales</taxon>
        <taxon>Cladosporiaceae</taxon>
        <taxon>Cladosporium</taxon>
    </lineage>
</organism>
<keyword evidence="4" id="KW-0503">Monooxygenase</keyword>
<evidence type="ECO:0000259" key="5">
    <source>
        <dbReference type="Pfam" id="PF01494"/>
    </source>
</evidence>
<name>A0AB34KVL4_9PEZI</name>
<proteinExistence type="predicted"/>
<comment type="caution">
    <text evidence="6">The sequence shown here is derived from an EMBL/GenBank/DDBJ whole genome shotgun (WGS) entry which is preliminary data.</text>
</comment>
<evidence type="ECO:0000313" key="7">
    <source>
        <dbReference type="Proteomes" id="UP000803884"/>
    </source>
</evidence>
<dbReference type="InterPro" id="IPR002938">
    <property type="entry name" value="FAD-bd"/>
</dbReference>
<dbReference type="GO" id="GO:0004497">
    <property type="term" value="F:monooxygenase activity"/>
    <property type="evidence" value="ECO:0007669"/>
    <property type="project" value="UniProtKB-KW"/>
</dbReference>
<dbReference type="Proteomes" id="UP000803884">
    <property type="component" value="Unassembled WGS sequence"/>
</dbReference>
<evidence type="ECO:0000256" key="1">
    <source>
        <dbReference type="ARBA" id="ARBA00022630"/>
    </source>
</evidence>
<keyword evidence="3" id="KW-0560">Oxidoreductase</keyword>
<accession>A0AB34KVL4</accession>
<feature type="domain" description="FAD-binding" evidence="5">
    <location>
        <begin position="346"/>
        <end position="405"/>
    </location>
</feature>
<gene>
    <name evidence="6" type="ORF">WHR41_03258</name>
</gene>
<dbReference type="InterPro" id="IPR036188">
    <property type="entry name" value="FAD/NAD-bd_sf"/>
</dbReference>
<dbReference type="Pfam" id="PF01494">
    <property type="entry name" value="FAD_binding_3"/>
    <property type="match status" value="2"/>
</dbReference>
<sequence>MSGVNHNAFLASCMRPMLRRRLSDALNFRNRYLSTIRSLPKATTTNLRSMTPPIAILGAGPSGLLLGRLLNRANIDFTIFERDSSAMSAWGRDGSGTLDLHEGSGLLALEEAGLLDVFKKKARYDVPLTIANMDGKILVKLDENQDTDRPEIDRRDLRSMLLDSVPKDRIQWGVKVEQVQQELDGTMAVHFAEGGSETGFRLVVGADGAWSKARNLLTPAIPEYSGRYYLTSAISPANPFYSIAECLVGTGNYMSMGGGRVVAAMRLGDGSYYTFAGLSLPEAWRHENAALIEDAARLREVLVKEHFADWATANTDLIANSDGDFYVWPLYGLSVGSLPQRSMPGVTLVGDAAHLTPPSGEGVNVALFDSLQLAQQIVKHGAHSLDRAIEEYERSMWPRARETIEDAAVKNEMFFAEDAPAGLLHAFTDGFQNGGEK</sequence>
<evidence type="ECO:0000256" key="2">
    <source>
        <dbReference type="ARBA" id="ARBA00022827"/>
    </source>
</evidence>
<reference evidence="6 7" key="1">
    <citation type="journal article" date="2020" name="Microbiol. Resour. Announc.">
        <title>Draft Genome Sequence of a Cladosporium Species Isolated from the Mesophotic Ascidian Didemnum maculosum.</title>
        <authorList>
            <person name="Gioti A."/>
            <person name="Siaperas R."/>
            <person name="Nikolaivits E."/>
            <person name="Le Goff G."/>
            <person name="Ouazzani J."/>
            <person name="Kotoulas G."/>
            <person name="Topakas E."/>
        </authorList>
    </citation>
    <scope>NUCLEOTIDE SEQUENCE [LARGE SCALE GENOMIC DNA]</scope>
    <source>
        <strain evidence="6 7">TM138-S3</strain>
    </source>
</reference>